<dbReference type="OrthoDB" id="3397572at2"/>
<evidence type="ECO:0000313" key="2">
    <source>
        <dbReference type="Proteomes" id="UP000219612"/>
    </source>
</evidence>
<keyword evidence="2" id="KW-1185">Reference proteome</keyword>
<dbReference type="AlphaFoldDB" id="A0A285J2T4"/>
<organism evidence="1 2">
    <name type="scientific">Paractinoplanes atraurantiacus</name>
    <dbReference type="NCBI Taxonomy" id="1036182"/>
    <lineage>
        <taxon>Bacteria</taxon>
        <taxon>Bacillati</taxon>
        <taxon>Actinomycetota</taxon>
        <taxon>Actinomycetes</taxon>
        <taxon>Micromonosporales</taxon>
        <taxon>Micromonosporaceae</taxon>
        <taxon>Paractinoplanes</taxon>
    </lineage>
</organism>
<sequence>MSTDRAASGRRLQPNLVLTAKREARGWTSRRRAARELHRIWQAHLPGCPDIESLEKAIYRHETGRVQVRDDAYRRLYCLAYEATPQELFGSVETDGRNASRLVVTSHKFIPAFVGVEQAAQLRARPDAVPGIEHWLDCRVAPVDVISGRCDLHVWPFGVAIFHLVEELVLPNIAALSVWRVQSYKDNMAWATRRIRDLGGGERAEAAYVLSAYWVNEAPWDGDALDTALRILAIPKILLERDIDPGQSLHRAELVERALLAEGFEHADMIPFGIKGISMGYASWSGVVYYPVANQRSLAEDDLVHCELAVQSLWAYSDHLNRLIERGSDPFVPDEYGWRFVRGARSRITNARPQETEQHRSMRNAILATCDLESNLAQAIETLRHSAGGRP</sequence>
<dbReference type="EMBL" id="OBDY01000014">
    <property type="protein sequence ID" value="SNY53676.1"/>
    <property type="molecule type" value="Genomic_DNA"/>
</dbReference>
<name>A0A285J2T4_9ACTN</name>
<protein>
    <submittedName>
        <fullName evidence="1">Uncharacterized protein</fullName>
    </submittedName>
</protein>
<dbReference type="Proteomes" id="UP000219612">
    <property type="component" value="Unassembled WGS sequence"/>
</dbReference>
<dbReference type="RefSeq" id="WP_097323214.1">
    <property type="nucleotide sequence ID" value="NZ_OBDY01000014.1"/>
</dbReference>
<accession>A0A285J2T4</accession>
<gene>
    <name evidence="1" type="ORF">SAMN05421748_114131</name>
</gene>
<reference evidence="1 2" key="1">
    <citation type="submission" date="2017-09" db="EMBL/GenBank/DDBJ databases">
        <authorList>
            <person name="Ehlers B."/>
            <person name="Leendertz F.H."/>
        </authorList>
    </citation>
    <scope>NUCLEOTIDE SEQUENCE [LARGE SCALE GENOMIC DNA]</scope>
    <source>
        <strain evidence="1 2">CGMCC 4.6857</strain>
    </source>
</reference>
<proteinExistence type="predicted"/>
<evidence type="ECO:0000313" key="1">
    <source>
        <dbReference type="EMBL" id="SNY53676.1"/>
    </source>
</evidence>